<dbReference type="InterPro" id="IPR013986">
    <property type="entry name" value="DExx_box_DNA_helicase_dom_sf"/>
</dbReference>
<keyword evidence="1 10" id="KW-0540">Nuclease</keyword>
<comment type="subunit">
    <text evidence="10">Heterotrimer of RecB, RecC and RecD. All subunits contribute to DNA-binding.</text>
</comment>
<evidence type="ECO:0000256" key="1">
    <source>
        <dbReference type="ARBA" id="ARBA00022722"/>
    </source>
</evidence>
<dbReference type="PANTHER" id="PTHR30591:SF1">
    <property type="entry name" value="RECBCD ENZYME SUBUNIT RECC"/>
    <property type="match status" value="1"/>
</dbReference>
<evidence type="ECO:0000313" key="13">
    <source>
        <dbReference type="Proteomes" id="UP001595947"/>
    </source>
</evidence>
<dbReference type="NCBIfam" id="TIGR01450">
    <property type="entry name" value="recC"/>
    <property type="match status" value="1"/>
</dbReference>
<dbReference type="RefSeq" id="WP_378034220.1">
    <property type="nucleotide sequence ID" value="NZ_JBHSIV010000001.1"/>
</dbReference>
<dbReference type="PANTHER" id="PTHR30591">
    <property type="entry name" value="RECBCD ENZYME SUBUNIT RECC"/>
    <property type="match status" value="1"/>
</dbReference>
<dbReference type="Pfam" id="PF04257">
    <property type="entry name" value="Exonuc_V_gamma"/>
    <property type="match status" value="1"/>
</dbReference>
<organism evidence="12 13">
    <name type="scientific">Actinomycetospora atypica</name>
    <dbReference type="NCBI Taxonomy" id="1290095"/>
    <lineage>
        <taxon>Bacteria</taxon>
        <taxon>Bacillati</taxon>
        <taxon>Actinomycetota</taxon>
        <taxon>Actinomycetes</taxon>
        <taxon>Pseudonocardiales</taxon>
        <taxon>Pseudonocardiaceae</taxon>
        <taxon>Actinomycetospora</taxon>
    </lineage>
</organism>
<dbReference type="Pfam" id="PF17946">
    <property type="entry name" value="RecC_C"/>
    <property type="match status" value="1"/>
</dbReference>
<keyword evidence="6 10" id="KW-0269">Exonuclease</keyword>
<dbReference type="Gene3D" id="3.40.50.300">
    <property type="entry name" value="P-loop containing nucleotide triphosphate hydrolases"/>
    <property type="match status" value="2"/>
</dbReference>
<accession>A0ABV9YGI5</accession>
<dbReference type="Gene3D" id="1.10.10.160">
    <property type="match status" value="1"/>
</dbReference>
<keyword evidence="2 10" id="KW-0547">Nucleotide-binding</keyword>
<dbReference type="HAMAP" id="MF_01486">
    <property type="entry name" value="RecC"/>
    <property type="match status" value="1"/>
</dbReference>
<evidence type="ECO:0000256" key="2">
    <source>
        <dbReference type="ARBA" id="ARBA00022741"/>
    </source>
</evidence>
<reference evidence="13" key="1">
    <citation type="journal article" date="2019" name="Int. J. Syst. Evol. Microbiol.">
        <title>The Global Catalogue of Microorganisms (GCM) 10K type strain sequencing project: providing services to taxonomists for standard genome sequencing and annotation.</title>
        <authorList>
            <consortium name="The Broad Institute Genomics Platform"/>
            <consortium name="The Broad Institute Genome Sequencing Center for Infectious Disease"/>
            <person name="Wu L."/>
            <person name="Ma J."/>
        </authorList>
    </citation>
    <scope>NUCLEOTIDE SEQUENCE [LARGE SCALE GENOMIC DNA]</scope>
    <source>
        <strain evidence="13">CGMCC 4.7093</strain>
    </source>
</reference>
<evidence type="ECO:0000259" key="11">
    <source>
        <dbReference type="Pfam" id="PF17946"/>
    </source>
</evidence>
<gene>
    <name evidence="10 12" type="primary">recC</name>
    <name evidence="12" type="ORF">ACFPBZ_01610</name>
</gene>
<keyword evidence="8 10" id="KW-0238">DNA-binding</keyword>
<keyword evidence="13" id="KW-1185">Reference proteome</keyword>
<dbReference type="Gene3D" id="1.10.10.990">
    <property type="match status" value="1"/>
</dbReference>
<keyword evidence="3 10" id="KW-0227">DNA damage</keyword>
<proteinExistence type="inferred from homology"/>
<evidence type="ECO:0000256" key="9">
    <source>
        <dbReference type="ARBA" id="ARBA00023204"/>
    </source>
</evidence>
<comment type="similarity">
    <text evidence="10">Belongs to the RecC family.</text>
</comment>
<dbReference type="GO" id="GO:0008854">
    <property type="term" value="F:exodeoxyribonuclease V activity"/>
    <property type="evidence" value="ECO:0007669"/>
    <property type="project" value="UniProtKB-EC"/>
</dbReference>
<feature type="domain" description="RecC C-terminal" evidence="11">
    <location>
        <begin position="792"/>
        <end position="1014"/>
    </location>
</feature>
<evidence type="ECO:0000313" key="12">
    <source>
        <dbReference type="EMBL" id="MFC5060887.1"/>
    </source>
</evidence>
<evidence type="ECO:0000256" key="7">
    <source>
        <dbReference type="ARBA" id="ARBA00022840"/>
    </source>
</evidence>
<evidence type="ECO:0000256" key="4">
    <source>
        <dbReference type="ARBA" id="ARBA00022801"/>
    </source>
</evidence>
<comment type="caution">
    <text evidence="12">The sequence shown here is derived from an EMBL/GenBank/DDBJ whole genome shotgun (WGS) entry which is preliminary data.</text>
</comment>
<keyword evidence="5 10" id="KW-0347">Helicase</keyword>
<keyword evidence="9 10" id="KW-0234">DNA repair</keyword>
<evidence type="ECO:0000256" key="6">
    <source>
        <dbReference type="ARBA" id="ARBA00022839"/>
    </source>
</evidence>
<evidence type="ECO:0000256" key="10">
    <source>
        <dbReference type="HAMAP-Rule" id="MF_01486"/>
    </source>
</evidence>
<dbReference type="SUPFAM" id="SSF52540">
    <property type="entry name" value="P-loop containing nucleoside triphosphate hydrolases"/>
    <property type="match status" value="2"/>
</dbReference>
<dbReference type="InterPro" id="IPR027417">
    <property type="entry name" value="P-loop_NTPase"/>
</dbReference>
<comment type="miscellaneous">
    <text evidence="10">In the RecBCD complex, RecB has a slow 3'-5' helicase, an exonuclease activity and loads RecA onto ssDNA, RecD has a fast 5'-3' helicase activity, while RecC stimulates the ATPase and processivity of the RecB helicase and contributes to recognition of the Chi site.</text>
</comment>
<sequence length="1092" mass="118251">MALLVHRAERADLLAEALAGVLATPPEDPFTPDVVAVPTRGVERWLAQRLSHHLGAALGADGVCANVEFPSPAELVRAARGLRDDDPWRPERLVWPLLETIDACAGEDWCAALGTYLGVVGDTSGTRAGRRFAAARHLARLFDAYGDHRPDMLRAWAAKDDLDGAGGEVPADLRWQPELWRRLRDRVGEPAPAETLVEEGAPGADLPARLSVFGPTRLSTSALRTLTALAADREVHLWLPHPSPALWERVRGEVSAEPRRRRDDPTASAAAHPLLRSLARDARELQLRLPADAVDVHHPGPGIPPGTLLERLQDDLRHDRVPALADLTGDTSVVVHSCHGPDRQVEVLREAVLGLLADDPTLEPRDVVVMCPDVETFAPLITAAFGAGEGEAGEHPGHRLAVRVADRALTQVNPVLGLLGTVLDLADARLTAGELLDLAESEPVRRRFRFDDDDLDRLRRLVTESGVRWGLDRAHRATYKLGGVGENTWERGLDRLLVGVAMSGDEQVWLDTALPLDEVESGDVERVGRLAELVDRVSEVLDRLTGERPLDAWLDALTLAVDALAAATPADVWQLTQARAVLAEVRGDATGDTPLTLHDVRSVLSDHLAGRPTRANFRTGSLTVATLLPMRSVPHRVVCLLGLDDQVFPRETRTDGDDVLARDPCVGERDAAAEDRQLLLDAITSATERLVVVHSGADERTNAPRPPAVPVGELLDTLDATARIDGGSTRAHVVHRHPLQPFAPAEFVADPDTGRPFSFDVGALAGARALGSGRTRPPVFLDGLLPPRDEPEVDLADLVKFLEHPVRAFLRQRLSLVVRGEDSEPDEALPVEPNGLARWSIGQRLLEDRLAGHDVAACIEAERRRGELPPGALGAALLKKLGREVELLVAAAGPHWVEPARDLTVRVALDEGTTVVGTVAGVRGSTLASATYSRLAPKHRLAAWVQLLALAAARPGPWRSAAIGKGMDGPATAAVPGVDPEHARTVLADLVALRAEGLREPLPLFGRTSERYVSDRPKKTTRQAFDAARTTWTKDFDGSRDPAHVYVWGADRPLDDVAGSPGMVESTRFGELAVRLWKPLREAENGREEHYR</sequence>
<dbReference type="Proteomes" id="UP001595947">
    <property type="component" value="Unassembled WGS sequence"/>
</dbReference>
<protein>
    <recommendedName>
        <fullName evidence="10">RecBCD enzyme subunit RecC</fullName>
    </recommendedName>
    <alternativeName>
        <fullName evidence="10">Exonuclease V subunit RecC</fullName>
        <shortName evidence="10">ExoV subunit RecC</shortName>
    </alternativeName>
    <alternativeName>
        <fullName evidence="10">Helicase/nuclease RecBCD subunit RecC</fullName>
    </alternativeName>
</protein>
<name>A0ABV9YGI5_9PSEU</name>
<dbReference type="PIRSF" id="PIRSF000980">
    <property type="entry name" value="RecC"/>
    <property type="match status" value="1"/>
</dbReference>
<evidence type="ECO:0000256" key="8">
    <source>
        <dbReference type="ARBA" id="ARBA00023125"/>
    </source>
</evidence>
<dbReference type="EMBL" id="JBHSIV010000001">
    <property type="protein sequence ID" value="MFC5060887.1"/>
    <property type="molecule type" value="Genomic_DNA"/>
</dbReference>
<evidence type="ECO:0000256" key="3">
    <source>
        <dbReference type="ARBA" id="ARBA00022763"/>
    </source>
</evidence>
<keyword evidence="7 10" id="KW-0067">ATP-binding</keyword>
<dbReference type="InterPro" id="IPR041500">
    <property type="entry name" value="RecC_C"/>
</dbReference>
<dbReference type="InterPro" id="IPR006697">
    <property type="entry name" value="RecC"/>
</dbReference>
<dbReference type="Gene3D" id="3.40.50.10930">
    <property type="match status" value="1"/>
</dbReference>
<keyword evidence="4 10" id="KW-0378">Hydrolase</keyword>
<dbReference type="SUPFAM" id="SSF52980">
    <property type="entry name" value="Restriction endonuclease-like"/>
    <property type="match status" value="1"/>
</dbReference>
<evidence type="ECO:0000256" key="5">
    <source>
        <dbReference type="ARBA" id="ARBA00022806"/>
    </source>
</evidence>
<dbReference type="InterPro" id="IPR011335">
    <property type="entry name" value="Restrct_endonuc-II-like"/>
</dbReference>
<comment type="function">
    <text evidence="10">A helicase/nuclease that prepares dsDNA breaks (DSB) for recombinational DNA repair. Binds to DSBs and unwinds DNA via a highly rapid and processive ATP-dependent bidirectional helicase activity. Unwinds dsDNA until it encounters a Chi (crossover hotspot instigator) sequence from the 3' direction. Cuts ssDNA a few nucleotides 3' to the Chi site. The properties and activities of the enzyme are changed at Chi. The Chi-altered holoenzyme produces a long 3'-ssDNA overhang and facilitates RecA-binding to the ssDNA for homologous DNA recombination and repair. Holoenzyme degrades any linearized DNA that is unable to undergo homologous recombination. In the holoenzyme this subunit recognizes the wild-type Chi sequence, and when added to isolated RecB increases its ATP-dependent helicase processivity.</text>
</comment>